<dbReference type="PANTHER" id="PTHR38111">
    <property type="entry name" value="ZN(2)-C6 FUNGAL-TYPE DOMAIN-CONTAINING PROTEIN-RELATED"/>
    <property type="match status" value="1"/>
</dbReference>
<feature type="region of interest" description="Disordered" evidence="4">
    <location>
        <begin position="141"/>
        <end position="161"/>
    </location>
</feature>
<feature type="region of interest" description="Disordered" evidence="4">
    <location>
        <begin position="87"/>
        <end position="123"/>
    </location>
</feature>
<evidence type="ECO:0000313" key="6">
    <source>
        <dbReference type="Proteomes" id="UP000452235"/>
    </source>
</evidence>
<dbReference type="InterPro" id="IPR001138">
    <property type="entry name" value="Zn2Cys6_DnaBD"/>
</dbReference>
<organism evidence="5 6">
    <name type="scientific">Aspergillus terreus</name>
    <dbReference type="NCBI Taxonomy" id="33178"/>
    <lineage>
        <taxon>Eukaryota</taxon>
        <taxon>Fungi</taxon>
        <taxon>Dikarya</taxon>
        <taxon>Ascomycota</taxon>
        <taxon>Pezizomycotina</taxon>
        <taxon>Eurotiomycetes</taxon>
        <taxon>Eurotiomycetidae</taxon>
        <taxon>Eurotiales</taxon>
        <taxon>Aspergillaceae</taxon>
        <taxon>Aspergillus</taxon>
        <taxon>Aspergillus subgen. Circumdati</taxon>
    </lineage>
</organism>
<protein>
    <submittedName>
        <fullName evidence="5">Fungal transcriptional regulatory protein, N-terminal</fullName>
    </submittedName>
</protein>
<feature type="region of interest" description="Disordered" evidence="4">
    <location>
        <begin position="46"/>
        <end position="65"/>
    </location>
</feature>
<dbReference type="VEuPathDB" id="FungiDB:ATEG_04164"/>
<feature type="compositionally biased region" description="Basic and acidic residues" evidence="4">
    <location>
        <begin position="94"/>
        <end position="106"/>
    </location>
</feature>
<comment type="caution">
    <text evidence="5">The sequence shown here is derived from an EMBL/GenBank/DDBJ whole genome shotgun (WGS) entry which is preliminary data.</text>
</comment>
<dbReference type="AlphaFoldDB" id="A0A5M3Z526"/>
<evidence type="ECO:0000256" key="1">
    <source>
        <dbReference type="ARBA" id="ARBA00023015"/>
    </source>
</evidence>
<dbReference type="EMBL" id="BLJY01000007">
    <property type="protein sequence ID" value="GFF17895.1"/>
    <property type="molecule type" value="Genomic_DNA"/>
</dbReference>
<dbReference type="GO" id="GO:0008270">
    <property type="term" value="F:zinc ion binding"/>
    <property type="evidence" value="ECO:0007669"/>
    <property type="project" value="InterPro"/>
</dbReference>
<keyword evidence="2" id="KW-0804">Transcription</keyword>
<dbReference type="GO" id="GO:0000981">
    <property type="term" value="F:DNA-binding transcription factor activity, RNA polymerase II-specific"/>
    <property type="evidence" value="ECO:0007669"/>
    <property type="project" value="InterPro"/>
</dbReference>
<reference evidence="5 6" key="1">
    <citation type="submission" date="2020-01" db="EMBL/GenBank/DDBJ databases">
        <title>Aspergillus terreus IFO 6365 whole genome shotgun sequence.</title>
        <authorList>
            <person name="Kanamasa S."/>
            <person name="Takahashi H."/>
        </authorList>
    </citation>
    <scope>NUCLEOTIDE SEQUENCE [LARGE SCALE GENOMIC DNA]</scope>
    <source>
        <strain evidence="5 6">IFO 6365</strain>
    </source>
</reference>
<sequence length="491" mass="53285">MPPRALALTLTLTLTHSKAKQPLLSMRSTEDGRRPAQHRLRALSRTTHQSIHLPSPTPVTVSSNTHRQCDEATPHCTQCRRYGRPCPGYRRTFRFQDERPALERRHQSSSAQPSPTPPPQRTLPDAAALTLIQAHIARDDSPRSITPLPQQQQQQQQQQPHLFAEEMRTSFPALSSQLRIRRPGTDCAAHIAASFGQSAVQDGAVTCVTAMVRGARTHDRGLMKTARQAYAATLQQVACALQGTHHTHTSAEATQSESARGADMLAGVMLLSVYELYAQTRRDAWMVHAEGVRRLMGARGASAHGSGWGRACYLAFRGLLVAAAVQAGTACFLAGDEWVELARRVRAEDVRRAGQWGGFVGAADRAFMEVVLCPGFLAEARAVQEGAALRGLVVRVRASRGRLVRVAAELRACVQAGVGVALVLQGVESAVGLLDGLLERLRENEVLPFRVVSALERWLATPSGARDATALDRVASSMGMLGTVLVVPERC</sequence>
<dbReference type="OrthoDB" id="5126878at2759"/>
<dbReference type="InterPro" id="IPR053178">
    <property type="entry name" value="Osmoadaptation_assoc"/>
</dbReference>
<proteinExistence type="predicted"/>
<gene>
    <name evidence="5" type="ORF">ATEIFO6365_0007044400</name>
</gene>
<dbReference type="Proteomes" id="UP000452235">
    <property type="component" value="Unassembled WGS sequence"/>
</dbReference>
<keyword evidence="3" id="KW-0539">Nucleus</keyword>
<keyword evidence="6" id="KW-1185">Reference proteome</keyword>
<accession>A0A5M3Z526</accession>
<evidence type="ECO:0000256" key="2">
    <source>
        <dbReference type="ARBA" id="ARBA00023163"/>
    </source>
</evidence>
<keyword evidence="1" id="KW-0805">Transcription regulation</keyword>
<evidence type="ECO:0000256" key="3">
    <source>
        <dbReference type="ARBA" id="ARBA00023242"/>
    </source>
</evidence>
<feature type="compositionally biased region" description="Low complexity" evidence="4">
    <location>
        <begin position="150"/>
        <end position="159"/>
    </location>
</feature>
<name>A0A5M3Z526_ASPTE</name>
<evidence type="ECO:0000256" key="4">
    <source>
        <dbReference type="SAM" id="MobiDB-lite"/>
    </source>
</evidence>
<dbReference type="CDD" id="cd00067">
    <property type="entry name" value="GAL4"/>
    <property type="match status" value="1"/>
</dbReference>
<evidence type="ECO:0000313" key="5">
    <source>
        <dbReference type="EMBL" id="GFF17895.1"/>
    </source>
</evidence>
<dbReference type="PANTHER" id="PTHR38111:SF5">
    <property type="entry name" value="TRANSCRIPTION FACTOR DOMAIN-CONTAINING PROTEIN"/>
    <property type="match status" value="1"/>
</dbReference>